<dbReference type="Proteomes" id="UP001310022">
    <property type="component" value="Unassembled WGS sequence"/>
</dbReference>
<proteinExistence type="predicted"/>
<accession>A0AAN4W3Q0</accession>
<gene>
    <name evidence="1" type="ORF">PEDI_39620</name>
</gene>
<organism evidence="1 2">
    <name type="scientific">Persicobacter diffluens</name>
    <dbReference type="NCBI Taxonomy" id="981"/>
    <lineage>
        <taxon>Bacteria</taxon>
        <taxon>Pseudomonadati</taxon>
        <taxon>Bacteroidota</taxon>
        <taxon>Cytophagia</taxon>
        <taxon>Cytophagales</taxon>
        <taxon>Persicobacteraceae</taxon>
        <taxon>Persicobacter</taxon>
    </lineage>
</organism>
<dbReference type="EMBL" id="BQKE01000002">
    <property type="protein sequence ID" value="GJM63410.1"/>
    <property type="molecule type" value="Genomic_DNA"/>
</dbReference>
<reference evidence="1 2" key="1">
    <citation type="submission" date="2021-12" db="EMBL/GenBank/DDBJ databases">
        <title>Genome sequencing of bacteria with rrn-lacking chromosome and rrn-plasmid.</title>
        <authorList>
            <person name="Anda M."/>
            <person name="Iwasaki W."/>
        </authorList>
    </citation>
    <scope>NUCLEOTIDE SEQUENCE [LARGE SCALE GENOMIC DNA]</scope>
    <source>
        <strain evidence="1 2">NBRC 15940</strain>
    </source>
</reference>
<dbReference type="AlphaFoldDB" id="A0AAN4W3Q0"/>
<name>A0AAN4W3Q0_9BACT</name>
<evidence type="ECO:0000313" key="2">
    <source>
        <dbReference type="Proteomes" id="UP001310022"/>
    </source>
</evidence>
<keyword evidence="2" id="KW-1185">Reference proteome</keyword>
<dbReference type="RefSeq" id="WP_338238576.1">
    <property type="nucleotide sequence ID" value="NZ_BQKE01000002.1"/>
</dbReference>
<evidence type="ECO:0000313" key="1">
    <source>
        <dbReference type="EMBL" id="GJM63410.1"/>
    </source>
</evidence>
<comment type="caution">
    <text evidence="1">The sequence shown here is derived from an EMBL/GenBank/DDBJ whole genome shotgun (WGS) entry which is preliminary data.</text>
</comment>
<sequence>MDINKIVAKAEENLYYEGFKKVIAFKENDYKIYFTIFLWQEIEKAGETDRIRIWTNSIVKKGNPNPIDILIADVKQDKILAVINLKTWFRELHWVEKIHHLCKGEPIAKHHFFIGYHSLDHQFKVNSFKSNMKKVFPEIEILTRSFQEDIFYHHDIANFYRENISL</sequence>
<protein>
    <submittedName>
        <fullName evidence="1">Uncharacterized protein</fullName>
    </submittedName>
</protein>